<comment type="cofactor">
    <cofactor evidence="6">
        <name>Zn(2+)</name>
        <dbReference type="ChEBI" id="CHEBI:29105"/>
    </cofactor>
    <text evidence="6">Binds 2 Zn(2+) ions per subunit.</text>
</comment>
<dbReference type="CDD" id="cd01317">
    <property type="entry name" value="DHOase_IIa"/>
    <property type="match status" value="1"/>
</dbReference>
<dbReference type="RefSeq" id="WP_125119287.1">
    <property type="nucleotide sequence ID" value="NZ_AP019309.1"/>
</dbReference>
<comment type="similarity">
    <text evidence="2 6">Belongs to the metallo-dependent hydrolases superfamily. DHOase family. Class I DHOase subfamily.</text>
</comment>
<dbReference type="GO" id="GO:0044205">
    <property type="term" value="P:'de novo' UMP biosynthetic process"/>
    <property type="evidence" value="ECO:0007669"/>
    <property type="project" value="UniProtKB-UniRule"/>
</dbReference>
<reference evidence="8 9" key="1">
    <citation type="submission" date="2018-11" db="EMBL/GenBank/DDBJ databases">
        <title>Novel Erysipelotrichaceae bacterium isolated from small intestine of a swine.</title>
        <authorList>
            <person name="Kim J.S."/>
            <person name="Choe H."/>
            <person name="Lee Y.R."/>
            <person name="Kim K.M."/>
            <person name="Park D.S."/>
        </authorList>
    </citation>
    <scope>NUCLEOTIDE SEQUENCE [LARGE SCALE GENOMIC DNA]</scope>
    <source>
        <strain evidence="8 9">SG0102</strain>
    </source>
</reference>
<dbReference type="KEGG" id="ebm:SG0102_13510"/>
<feature type="binding site" evidence="6">
    <location>
        <position position="231"/>
    </location>
    <ligand>
        <name>Zn(2+)</name>
        <dbReference type="ChEBI" id="CHEBI:29105"/>
        <label>2</label>
    </ligand>
</feature>
<feature type="binding site" evidence="6">
    <location>
        <position position="178"/>
    </location>
    <ligand>
        <name>Zn(2+)</name>
        <dbReference type="ChEBI" id="CHEBI:29105"/>
        <label>2</label>
    </ligand>
</feature>
<dbReference type="EC" id="3.5.2.3" evidence="6"/>
<dbReference type="GO" id="GO:0006145">
    <property type="term" value="P:purine nucleobase catabolic process"/>
    <property type="evidence" value="ECO:0007669"/>
    <property type="project" value="TreeGrafter"/>
</dbReference>
<evidence type="ECO:0000313" key="9">
    <source>
        <dbReference type="Proteomes" id="UP000268059"/>
    </source>
</evidence>
<dbReference type="OrthoDB" id="9765462at2"/>
<dbReference type="InterPro" id="IPR050138">
    <property type="entry name" value="DHOase/Allantoinase_Hydrolase"/>
</dbReference>
<dbReference type="SUPFAM" id="SSF51338">
    <property type="entry name" value="Composite domain of metallo-dependent hydrolases"/>
    <property type="match status" value="1"/>
</dbReference>
<dbReference type="InterPro" id="IPR032466">
    <property type="entry name" value="Metal_Hydrolase"/>
</dbReference>
<feature type="domain" description="Amidohydrolase-related" evidence="7">
    <location>
        <begin position="51"/>
        <end position="421"/>
    </location>
</feature>
<feature type="active site" evidence="6">
    <location>
        <position position="304"/>
    </location>
</feature>
<dbReference type="SUPFAM" id="SSF51556">
    <property type="entry name" value="Metallo-dependent hydrolases"/>
    <property type="match status" value="1"/>
</dbReference>
<dbReference type="InterPro" id="IPR002195">
    <property type="entry name" value="Dihydroorotase_CS"/>
</dbReference>
<accession>A0A3G9J5F9</accession>
<dbReference type="InterPro" id="IPR006680">
    <property type="entry name" value="Amidohydro-rel"/>
</dbReference>
<keyword evidence="9" id="KW-1185">Reference proteome</keyword>
<dbReference type="NCBIfam" id="NF006839">
    <property type="entry name" value="PRK09357.1-4"/>
    <property type="match status" value="1"/>
</dbReference>
<proteinExistence type="inferred from homology"/>
<dbReference type="GO" id="GO:0004038">
    <property type="term" value="F:allantoinase activity"/>
    <property type="evidence" value="ECO:0007669"/>
    <property type="project" value="TreeGrafter"/>
</dbReference>
<feature type="binding site" evidence="6">
    <location>
        <position position="308"/>
    </location>
    <ligand>
        <name>substrate</name>
    </ligand>
</feature>
<evidence type="ECO:0000256" key="6">
    <source>
        <dbReference type="HAMAP-Rule" id="MF_00220"/>
    </source>
</evidence>
<protein>
    <recommendedName>
        <fullName evidence="6">Dihydroorotase</fullName>
        <shortName evidence="6">DHOase</shortName>
        <ecNumber evidence="6">3.5.2.3</ecNumber>
    </recommendedName>
</protein>
<dbReference type="Gene3D" id="3.20.20.140">
    <property type="entry name" value="Metal-dependent hydrolases"/>
    <property type="match status" value="1"/>
</dbReference>
<dbReference type="InterPro" id="IPR011059">
    <property type="entry name" value="Metal-dep_hydrolase_composite"/>
</dbReference>
<dbReference type="HAMAP" id="MF_00220_B">
    <property type="entry name" value="PyrC_classI_B"/>
    <property type="match status" value="1"/>
</dbReference>
<dbReference type="Gene3D" id="2.30.40.10">
    <property type="entry name" value="Urease, subunit C, domain 1"/>
    <property type="match status" value="1"/>
</dbReference>
<dbReference type="EMBL" id="AP019309">
    <property type="protein sequence ID" value="BBH26417.1"/>
    <property type="molecule type" value="Genomic_DNA"/>
</dbReference>
<comment type="caution">
    <text evidence="6">Lacks conserved residue(s) required for the propagation of feature annotation.</text>
</comment>
<evidence type="ECO:0000256" key="1">
    <source>
        <dbReference type="ARBA" id="ARBA00002368"/>
    </source>
</evidence>
<organism evidence="8 9">
    <name type="scientific">Intestinibaculum porci</name>
    <dbReference type="NCBI Taxonomy" id="2487118"/>
    <lineage>
        <taxon>Bacteria</taxon>
        <taxon>Bacillati</taxon>
        <taxon>Bacillota</taxon>
        <taxon>Erysipelotrichia</taxon>
        <taxon>Erysipelotrichales</taxon>
        <taxon>Erysipelotrichaceae</taxon>
        <taxon>Intestinibaculum</taxon>
    </lineage>
</organism>
<comment type="function">
    <text evidence="1 6">Catalyzes the reversible cyclization of carbamoyl aspartate to dihydroorotate.</text>
</comment>
<dbReference type="GO" id="GO:0008270">
    <property type="term" value="F:zinc ion binding"/>
    <property type="evidence" value="ECO:0007669"/>
    <property type="project" value="UniProtKB-UniRule"/>
</dbReference>
<dbReference type="PANTHER" id="PTHR43668:SF2">
    <property type="entry name" value="ALLANTOINASE"/>
    <property type="match status" value="1"/>
</dbReference>
<sequence length="426" mass="46197">MLLIKKGRVIDPANKRDEIADVLIDDGKITAIEKEIPATKDMQVIEAKDYIVAPGLIDNHVHFRDPGLTYKEDLETGANAAKAGGFTSVVCMANTSPVVDNVATLKDILKRSQALPIHVYQCATVTKGMQGKELADLAALKEAGAIGFTDDGVAIQNERVMLEAMKVAQALDMPISLHEEDRELMDFAGVNAGKVADALGLKGATHLAEETLTARDSLFAKETHCRIDIQHLSSGTAVDIIRFMKSLGADVWGEVTPQHLFLTEEAVLKKGALAKVNPPLRTEEDRQKLIAGLCDGTIDMIVTDHAPHAEYEKDKGIKNGAPSGMIGLETSLAIAMTALVKTGYMTISALLEKMTINPARYYKMDAGTLTLGKAADLVIFDPKEEWTITLDDFYGKSKNSPFVGTKVLGRVKYTICDGQIVFTQKK</sequence>
<dbReference type="InParanoid" id="A0A3G9J5F9"/>
<feature type="binding site" evidence="6">
    <location>
        <position position="277"/>
    </location>
    <ligand>
        <name>substrate</name>
    </ligand>
</feature>
<dbReference type="PANTHER" id="PTHR43668">
    <property type="entry name" value="ALLANTOINASE"/>
    <property type="match status" value="1"/>
</dbReference>
<dbReference type="AlphaFoldDB" id="A0A3G9J5F9"/>
<dbReference type="UniPathway" id="UPA00070">
    <property type="reaction ID" value="UER00117"/>
</dbReference>
<name>A0A3G9J5F9_9FIRM</name>
<feature type="binding site" evidence="6">
    <location>
        <position position="304"/>
    </location>
    <ligand>
        <name>Zn(2+)</name>
        <dbReference type="ChEBI" id="CHEBI:29105"/>
        <label>1</label>
    </ligand>
</feature>
<feature type="binding site" evidence="6">
    <location>
        <position position="94"/>
    </location>
    <ligand>
        <name>substrate</name>
    </ligand>
</feature>
<dbReference type="PROSITE" id="PS00483">
    <property type="entry name" value="DIHYDROOROTASE_2"/>
    <property type="match status" value="1"/>
</dbReference>
<comment type="pathway">
    <text evidence="6">Pyrimidine metabolism; UMP biosynthesis via de novo pathway; (S)-dihydroorotate from bicarbonate: step 3/3.</text>
</comment>
<gene>
    <name evidence="6 8" type="primary">pyrC</name>
    <name evidence="8" type="ORF">SG0102_13510</name>
</gene>
<feature type="binding site" evidence="6">
    <location>
        <position position="62"/>
    </location>
    <ligand>
        <name>Zn(2+)</name>
        <dbReference type="ChEBI" id="CHEBI:29105"/>
        <label>1</label>
    </ligand>
</feature>
<dbReference type="FunCoup" id="A0A3G9J5F9">
    <property type="interactions" value="224"/>
</dbReference>
<feature type="binding site" evidence="6">
    <location>
        <begin position="62"/>
        <end position="64"/>
    </location>
    <ligand>
        <name>substrate</name>
    </ligand>
</feature>
<keyword evidence="3 6" id="KW-0479">Metal-binding</keyword>
<feature type="binding site" evidence="6">
    <location>
        <position position="60"/>
    </location>
    <ligand>
        <name>Zn(2+)</name>
        <dbReference type="ChEBI" id="CHEBI:29105"/>
        <label>1</label>
    </ligand>
</feature>
<evidence type="ECO:0000259" key="7">
    <source>
        <dbReference type="Pfam" id="PF01979"/>
    </source>
</evidence>
<feature type="binding site" evidence="6">
    <location>
        <position position="151"/>
    </location>
    <ligand>
        <name>Zn(2+)</name>
        <dbReference type="ChEBI" id="CHEBI:29105"/>
        <label>2</label>
    </ligand>
</feature>
<dbReference type="NCBIfam" id="TIGR00857">
    <property type="entry name" value="pyrC_multi"/>
    <property type="match status" value="1"/>
</dbReference>
<dbReference type="Pfam" id="PF01979">
    <property type="entry name" value="Amidohydro_1"/>
    <property type="match status" value="1"/>
</dbReference>
<evidence type="ECO:0000256" key="4">
    <source>
        <dbReference type="ARBA" id="ARBA00022801"/>
    </source>
</evidence>
<keyword evidence="5 6" id="KW-0665">Pyrimidine biosynthesis</keyword>
<dbReference type="InterPro" id="IPR004722">
    <property type="entry name" value="DHOase"/>
</dbReference>
<evidence type="ECO:0000256" key="3">
    <source>
        <dbReference type="ARBA" id="ARBA00022723"/>
    </source>
</evidence>
<dbReference type="GO" id="GO:0005737">
    <property type="term" value="C:cytoplasm"/>
    <property type="evidence" value="ECO:0007669"/>
    <property type="project" value="TreeGrafter"/>
</dbReference>
<dbReference type="Proteomes" id="UP000268059">
    <property type="component" value="Chromosome"/>
</dbReference>
<dbReference type="GO" id="GO:0004151">
    <property type="term" value="F:dihydroorotase activity"/>
    <property type="evidence" value="ECO:0007669"/>
    <property type="project" value="UniProtKB-UniRule"/>
</dbReference>
<evidence type="ECO:0000313" key="8">
    <source>
        <dbReference type="EMBL" id="BBH26417.1"/>
    </source>
</evidence>
<evidence type="ECO:0000256" key="2">
    <source>
        <dbReference type="ARBA" id="ARBA00010286"/>
    </source>
</evidence>
<feature type="binding site" evidence="6">
    <location>
        <position position="151"/>
    </location>
    <ligand>
        <name>Zn(2+)</name>
        <dbReference type="ChEBI" id="CHEBI:29105"/>
        <label>1</label>
    </ligand>
</feature>
<comment type="catalytic activity">
    <reaction evidence="6">
        <text>(S)-dihydroorotate + H2O = N-carbamoyl-L-aspartate + H(+)</text>
        <dbReference type="Rhea" id="RHEA:24296"/>
        <dbReference type="ChEBI" id="CHEBI:15377"/>
        <dbReference type="ChEBI" id="CHEBI:15378"/>
        <dbReference type="ChEBI" id="CHEBI:30864"/>
        <dbReference type="ChEBI" id="CHEBI:32814"/>
        <dbReference type="EC" id="3.5.2.3"/>
    </reaction>
</comment>
<keyword evidence="4 6" id="KW-0378">Hydrolase</keyword>
<keyword evidence="6" id="KW-0862">Zinc</keyword>
<evidence type="ECO:0000256" key="5">
    <source>
        <dbReference type="ARBA" id="ARBA00022975"/>
    </source>
</evidence>